<proteinExistence type="predicted"/>
<dbReference type="AlphaFoldDB" id="A0A1G6C299"/>
<organism evidence="7 8">
    <name type="scientific">Desulfonatronum thiosulfatophilum</name>
    <dbReference type="NCBI Taxonomy" id="617002"/>
    <lineage>
        <taxon>Bacteria</taxon>
        <taxon>Pseudomonadati</taxon>
        <taxon>Thermodesulfobacteriota</taxon>
        <taxon>Desulfovibrionia</taxon>
        <taxon>Desulfovibrionales</taxon>
        <taxon>Desulfonatronaceae</taxon>
        <taxon>Desulfonatronum</taxon>
    </lineage>
</organism>
<feature type="transmembrane region" description="Helical" evidence="6">
    <location>
        <begin position="49"/>
        <end position="67"/>
    </location>
</feature>
<protein>
    <submittedName>
        <fullName evidence="7">ATP synthase I chain</fullName>
    </submittedName>
</protein>
<keyword evidence="5 6" id="KW-0472">Membrane</keyword>
<dbReference type="GO" id="GO:0005886">
    <property type="term" value="C:plasma membrane"/>
    <property type="evidence" value="ECO:0007669"/>
    <property type="project" value="UniProtKB-SubCell"/>
</dbReference>
<evidence type="ECO:0000313" key="8">
    <source>
        <dbReference type="Proteomes" id="UP000198771"/>
    </source>
</evidence>
<accession>A0A1G6C299</accession>
<evidence type="ECO:0000256" key="1">
    <source>
        <dbReference type="ARBA" id="ARBA00004651"/>
    </source>
</evidence>
<evidence type="ECO:0000256" key="6">
    <source>
        <dbReference type="SAM" id="Phobius"/>
    </source>
</evidence>
<reference evidence="7 8" key="1">
    <citation type="submission" date="2016-10" db="EMBL/GenBank/DDBJ databases">
        <authorList>
            <person name="de Groot N.N."/>
        </authorList>
    </citation>
    <scope>NUCLEOTIDE SEQUENCE [LARGE SCALE GENOMIC DNA]</scope>
    <source>
        <strain evidence="7 8">ASO4-2</strain>
    </source>
</reference>
<dbReference type="Proteomes" id="UP000198771">
    <property type="component" value="Unassembled WGS sequence"/>
</dbReference>
<gene>
    <name evidence="7" type="ORF">SAMN05660653_01302</name>
</gene>
<evidence type="ECO:0000256" key="5">
    <source>
        <dbReference type="ARBA" id="ARBA00023136"/>
    </source>
</evidence>
<keyword evidence="8" id="KW-1185">Reference proteome</keyword>
<evidence type="ECO:0000256" key="2">
    <source>
        <dbReference type="ARBA" id="ARBA00022475"/>
    </source>
</evidence>
<evidence type="ECO:0000256" key="3">
    <source>
        <dbReference type="ARBA" id="ARBA00022692"/>
    </source>
</evidence>
<feature type="transmembrane region" description="Helical" evidence="6">
    <location>
        <begin position="111"/>
        <end position="130"/>
    </location>
</feature>
<keyword evidence="2" id="KW-1003">Cell membrane</keyword>
<dbReference type="InterPro" id="IPR005598">
    <property type="entry name" value="ATP_synth_I"/>
</dbReference>
<dbReference type="EMBL" id="FMXO01000006">
    <property type="protein sequence ID" value="SDB26977.1"/>
    <property type="molecule type" value="Genomic_DNA"/>
</dbReference>
<comment type="subcellular location">
    <subcellularLocation>
        <location evidence="1">Cell membrane</location>
        <topology evidence="1">Multi-pass membrane protein</topology>
    </subcellularLocation>
</comment>
<evidence type="ECO:0000256" key="4">
    <source>
        <dbReference type="ARBA" id="ARBA00022989"/>
    </source>
</evidence>
<sequence length="140" mass="15995">MRNINLRIEKILHRQGFFLHDFRTLLRNQIYLLFLAFVIMLLAGFHPAALAFASGTALVTVNFWFLAKGLQSLTRQQEGLMALSLIRFYGRMILTGFILFALIVWSGLPVAALVAGLTTVIINILFWGVFRFHRQKVKEA</sequence>
<evidence type="ECO:0000313" key="7">
    <source>
        <dbReference type="EMBL" id="SDB26977.1"/>
    </source>
</evidence>
<keyword evidence="3 6" id="KW-0812">Transmembrane</keyword>
<keyword evidence="4 6" id="KW-1133">Transmembrane helix</keyword>
<name>A0A1G6C299_9BACT</name>
<dbReference type="OrthoDB" id="5471190at2"/>
<dbReference type="STRING" id="617002.SAMN05660653_01302"/>
<dbReference type="Pfam" id="PF03899">
    <property type="entry name" value="ATP-synt_I"/>
    <property type="match status" value="1"/>
</dbReference>
<feature type="transmembrane region" description="Helical" evidence="6">
    <location>
        <begin position="24"/>
        <end position="43"/>
    </location>
</feature>
<feature type="transmembrane region" description="Helical" evidence="6">
    <location>
        <begin position="88"/>
        <end position="105"/>
    </location>
</feature>
<dbReference type="RefSeq" id="WP_092119026.1">
    <property type="nucleotide sequence ID" value="NZ_FMXO01000006.1"/>
</dbReference>